<evidence type="ECO:0000313" key="2">
    <source>
        <dbReference type="EMBL" id="BAD05567.1"/>
    </source>
</evidence>
<accession>Q6Z3M9</accession>
<dbReference type="Proteomes" id="UP000000763">
    <property type="component" value="Chromosome 8"/>
</dbReference>
<evidence type="ECO:0000313" key="1">
    <source>
        <dbReference type="EMBL" id="BAD05392.1"/>
    </source>
</evidence>
<reference evidence="2" key="2">
    <citation type="submission" date="2002-05" db="EMBL/GenBank/DDBJ databases">
        <title>Oryza sativa nipponbare(GA3) genomic DNA, chromosome 8, BAC clone:OSJNBa0087F21.</title>
        <authorList>
            <person name="Sasaki T."/>
            <person name="Matsumoto T."/>
            <person name="Katayose Y."/>
        </authorList>
    </citation>
    <scope>NUCLEOTIDE SEQUENCE</scope>
</reference>
<sequence length="159" mass="17351">MALKLDVTTMALRLELALAMARLPTTMPTSICGFAASPSWIHTDAIVDGIISSSIRCAQLHLDLDLHCPLHSGISSYHWCVISPSRPIVSCQRQSISDGFSKASNWFCLRFAAPPPPAVGDMGTGVSISLRSPGRCRIRQDIQDTYIQATKVKTPKEDR</sequence>
<reference evidence="1" key="1">
    <citation type="submission" date="2002-01" db="EMBL/GenBank/DDBJ databases">
        <title>Oryza sativa nipponbare(GA3) genomic DNA, chromosome 8, PAC clone:P0031C02.</title>
        <authorList>
            <person name="Sasaki T."/>
            <person name="Matsumoto T."/>
            <person name="Yamamoto K."/>
        </authorList>
    </citation>
    <scope>NUCLEOTIDE SEQUENCE</scope>
</reference>
<dbReference type="EMBL" id="AP004657">
    <property type="protein sequence ID" value="BAD05392.1"/>
    <property type="molecule type" value="Genomic_DNA"/>
</dbReference>
<dbReference type="EMBL" id="AP005249">
    <property type="protein sequence ID" value="BAD05567.1"/>
    <property type="molecule type" value="Genomic_DNA"/>
</dbReference>
<proteinExistence type="predicted"/>
<evidence type="ECO:0000313" key="3">
    <source>
        <dbReference type="Proteomes" id="UP000000763"/>
    </source>
</evidence>
<dbReference type="AlphaFoldDB" id="Q6Z3M9"/>
<reference evidence="3" key="4">
    <citation type="journal article" date="2008" name="Nucleic Acids Res.">
        <title>The rice annotation project database (RAP-DB): 2008 update.</title>
        <authorList>
            <consortium name="The rice annotation project (RAP)"/>
        </authorList>
    </citation>
    <scope>GENOME REANNOTATION</scope>
    <source>
        <strain evidence="3">cv. Nipponbare</strain>
    </source>
</reference>
<gene>
    <name evidence="2" type="ORF">OSJNBa0087F21.12</name>
    <name evidence="1" type="ORF">P0031C02.17</name>
</gene>
<name>Q6Z3M9_ORYSJ</name>
<reference evidence="3" key="3">
    <citation type="journal article" date="2005" name="Nature">
        <title>The map-based sequence of the rice genome.</title>
        <authorList>
            <consortium name="International rice genome sequencing project (IRGSP)"/>
            <person name="Matsumoto T."/>
            <person name="Wu J."/>
            <person name="Kanamori H."/>
            <person name="Katayose Y."/>
            <person name="Fujisawa M."/>
            <person name="Namiki N."/>
            <person name="Mizuno H."/>
            <person name="Yamamoto K."/>
            <person name="Antonio B.A."/>
            <person name="Baba T."/>
            <person name="Sakata K."/>
            <person name="Nagamura Y."/>
            <person name="Aoki H."/>
            <person name="Arikawa K."/>
            <person name="Arita K."/>
            <person name="Bito T."/>
            <person name="Chiden Y."/>
            <person name="Fujitsuka N."/>
            <person name="Fukunaka R."/>
            <person name="Hamada M."/>
            <person name="Harada C."/>
            <person name="Hayashi A."/>
            <person name="Hijishita S."/>
            <person name="Honda M."/>
            <person name="Hosokawa S."/>
            <person name="Ichikawa Y."/>
            <person name="Idonuma A."/>
            <person name="Iijima M."/>
            <person name="Ikeda M."/>
            <person name="Ikeno M."/>
            <person name="Ito K."/>
            <person name="Ito S."/>
            <person name="Ito T."/>
            <person name="Ito Y."/>
            <person name="Ito Y."/>
            <person name="Iwabuchi A."/>
            <person name="Kamiya K."/>
            <person name="Karasawa W."/>
            <person name="Kurita K."/>
            <person name="Katagiri S."/>
            <person name="Kikuta A."/>
            <person name="Kobayashi H."/>
            <person name="Kobayashi N."/>
            <person name="Machita K."/>
            <person name="Maehara T."/>
            <person name="Masukawa M."/>
            <person name="Mizubayashi T."/>
            <person name="Mukai Y."/>
            <person name="Nagasaki H."/>
            <person name="Nagata Y."/>
            <person name="Naito S."/>
            <person name="Nakashima M."/>
            <person name="Nakama Y."/>
            <person name="Nakamichi Y."/>
            <person name="Nakamura M."/>
            <person name="Meguro A."/>
            <person name="Negishi M."/>
            <person name="Ohta I."/>
            <person name="Ohta T."/>
            <person name="Okamoto M."/>
            <person name="Ono N."/>
            <person name="Saji S."/>
            <person name="Sakaguchi M."/>
            <person name="Sakai K."/>
            <person name="Shibata M."/>
            <person name="Shimokawa T."/>
            <person name="Song J."/>
            <person name="Takazaki Y."/>
            <person name="Terasawa K."/>
            <person name="Tsugane M."/>
            <person name="Tsuji K."/>
            <person name="Ueda S."/>
            <person name="Waki K."/>
            <person name="Yamagata H."/>
            <person name="Yamamoto M."/>
            <person name="Yamamoto S."/>
            <person name="Yamane H."/>
            <person name="Yoshiki S."/>
            <person name="Yoshihara R."/>
            <person name="Yukawa K."/>
            <person name="Zhong H."/>
            <person name="Yano M."/>
            <person name="Yuan Q."/>
            <person name="Ouyang S."/>
            <person name="Liu J."/>
            <person name="Jones K.M."/>
            <person name="Gansberger K."/>
            <person name="Moffat K."/>
            <person name="Hill J."/>
            <person name="Bera J."/>
            <person name="Fadrosh D."/>
            <person name="Jin S."/>
            <person name="Johri S."/>
            <person name="Kim M."/>
            <person name="Overton L."/>
            <person name="Reardon M."/>
            <person name="Tsitrin T."/>
            <person name="Vuong H."/>
            <person name="Weaver B."/>
            <person name="Ciecko A."/>
            <person name="Tallon L."/>
            <person name="Jackson J."/>
            <person name="Pai G."/>
            <person name="Aken S.V."/>
            <person name="Utterback T."/>
            <person name="Reidmuller S."/>
            <person name="Feldblyum T."/>
            <person name="Hsiao J."/>
            <person name="Zismann V."/>
            <person name="Iobst S."/>
            <person name="de Vazeille A.R."/>
            <person name="Buell C.R."/>
            <person name="Ying K."/>
            <person name="Li Y."/>
            <person name="Lu T."/>
            <person name="Huang Y."/>
            <person name="Zhao Q."/>
            <person name="Feng Q."/>
            <person name="Zhang L."/>
            <person name="Zhu J."/>
            <person name="Weng Q."/>
            <person name="Mu J."/>
            <person name="Lu Y."/>
            <person name="Fan D."/>
            <person name="Liu Y."/>
            <person name="Guan J."/>
            <person name="Zhang Y."/>
            <person name="Yu S."/>
            <person name="Liu X."/>
            <person name="Zhang Y."/>
            <person name="Hong G."/>
            <person name="Han B."/>
            <person name="Choisne N."/>
            <person name="Demange N."/>
            <person name="Orjeda G."/>
            <person name="Samain S."/>
            <person name="Cattolico L."/>
            <person name="Pelletier E."/>
            <person name="Couloux A."/>
            <person name="Segurens B."/>
            <person name="Wincker P."/>
            <person name="D'Hont A."/>
            <person name="Scarpelli C."/>
            <person name="Weissenbach J."/>
            <person name="Salanoubat M."/>
            <person name="Quetier F."/>
            <person name="Yu Y."/>
            <person name="Kim H.R."/>
            <person name="Rambo T."/>
            <person name="Currie J."/>
            <person name="Collura K."/>
            <person name="Luo M."/>
            <person name="Yang T."/>
            <person name="Ammiraju J.S.S."/>
            <person name="Engler F."/>
            <person name="Soderlund C."/>
            <person name="Wing R.A."/>
            <person name="Palmer L.E."/>
            <person name="de la Bastide M."/>
            <person name="Spiegel L."/>
            <person name="Nascimento L."/>
            <person name="Zutavern T."/>
            <person name="O'Shaughnessy A."/>
            <person name="Dike S."/>
            <person name="Dedhia N."/>
            <person name="Preston R."/>
            <person name="Balija V."/>
            <person name="McCombie W.R."/>
            <person name="Chow T."/>
            <person name="Chen H."/>
            <person name="Chung M."/>
            <person name="Chen C."/>
            <person name="Shaw J."/>
            <person name="Wu H."/>
            <person name="Hsiao K."/>
            <person name="Chao Y."/>
            <person name="Chu M."/>
            <person name="Cheng C."/>
            <person name="Hour A."/>
            <person name="Lee P."/>
            <person name="Lin S."/>
            <person name="Lin Y."/>
            <person name="Liou J."/>
            <person name="Liu S."/>
            <person name="Hsing Y."/>
            <person name="Raghuvanshi S."/>
            <person name="Mohanty A."/>
            <person name="Bharti A.K."/>
            <person name="Gaur A."/>
            <person name="Gupta V."/>
            <person name="Kumar D."/>
            <person name="Ravi V."/>
            <person name="Vij S."/>
            <person name="Kapur A."/>
            <person name="Khurana P."/>
            <person name="Khurana P."/>
            <person name="Khurana J.P."/>
            <person name="Tyagi A.K."/>
            <person name="Gaikwad K."/>
            <person name="Singh A."/>
            <person name="Dalal V."/>
            <person name="Srivastava S."/>
            <person name="Dixit A."/>
            <person name="Pal A.K."/>
            <person name="Ghazi I.A."/>
            <person name="Yadav M."/>
            <person name="Pandit A."/>
            <person name="Bhargava A."/>
            <person name="Sureshbabu K."/>
            <person name="Batra K."/>
            <person name="Sharma T.R."/>
            <person name="Mohapatra T."/>
            <person name="Singh N.K."/>
            <person name="Messing J."/>
            <person name="Nelson A.B."/>
            <person name="Fuks G."/>
            <person name="Kavchok S."/>
            <person name="Keizer G."/>
            <person name="Linton E."/>
            <person name="Llaca V."/>
            <person name="Song R."/>
            <person name="Tanyolac B."/>
            <person name="Young S."/>
            <person name="Ho-Il K."/>
            <person name="Hahn J.H."/>
            <person name="Sangsakoo G."/>
            <person name="Vanavichit A."/>
            <person name="de Mattos Luiz.A.T."/>
            <person name="Zimmer P.D."/>
            <person name="Malone G."/>
            <person name="Dellagostin O."/>
            <person name="de Oliveira A.C."/>
            <person name="Bevan M."/>
            <person name="Bancroft I."/>
            <person name="Minx P."/>
            <person name="Cordum H."/>
            <person name="Wilson R."/>
            <person name="Cheng Z."/>
            <person name="Jin W."/>
            <person name="Jiang J."/>
            <person name="Leong S.A."/>
            <person name="Iwama H."/>
            <person name="Gojobori T."/>
            <person name="Itoh T."/>
            <person name="Niimura Y."/>
            <person name="Fujii Y."/>
            <person name="Habara T."/>
            <person name="Sakai H."/>
            <person name="Sato Y."/>
            <person name="Wilson G."/>
            <person name="Kumar K."/>
            <person name="McCouch S."/>
            <person name="Juretic N."/>
            <person name="Hoen D."/>
            <person name="Wright S."/>
            <person name="Bruskiewich R."/>
            <person name="Bureau T."/>
            <person name="Miyao A."/>
            <person name="Hirochika H."/>
            <person name="Nishikawa T."/>
            <person name="Kadowaki K."/>
            <person name="Sugiura M."/>
            <person name="Burr B."/>
            <person name="Sasaki T."/>
        </authorList>
    </citation>
    <scope>NUCLEOTIDE SEQUENCE [LARGE SCALE GENOMIC DNA]</scope>
    <source>
        <strain evidence="3">cv. Nipponbare</strain>
    </source>
</reference>
<protein>
    <submittedName>
        <fullName evidence="2">Uncharacterized protein</fullName>
    </submittedName>
</protein>
<organism evidence="2 3">
    <name type="scientific">Oryza sativa subsp. japonica</name>
    <name type="common">Rice</name>
    <dbReference type="NCBI Taxonomy" id="39947"/>
    <lineage>
        <taxon>Eukaryota</taxon>
        <taxon>Viridiplantae</taxon>
        <taxon>Streptophyta</taxon>
        <taxon>Embryophyta</taxon>
        <taxon>Tracheophyta</taxon>
        <taxon>Spermatophyta</taxon>
        <taxon>Magnoliopsida</taxon>
        <taxon>Liliopsida</taxon>
        <taxon>Poales</taxon>
        <taxon>Poaceae</taxon>
        <taxon>BOP clade</taxon>
        <taxon>Oryzoideae</taxon>
        <taxon>Oryzeae</taxon>
        <taxon>Oryzinae</taxon>
        <taxon>Oryza</taxon>
        <taxon>Oryza sativa</taxon>
    </lineage>
</organism>